<accession>A0A7X0AZJ7</accession>
<protein>
    <recommendedName>
        <fullName evidence="3">Terminase large subunit gp17-like C-terminal domain-containing protein</fullName>
    </recommendedName>
</protein>
<dbReference type="RefSeq" id="WP_184803028.1">
    <property type="nucleotide sequence ID" value="NZ_JACIIZ010000010.1"/>
</dbReference>
<evidence type="ECO:0008006" key="3">
    <source>
        <dbReference type="Google" id="ProtNLM"/>
    </source>
</evidence>
<proteinExistence type="predicted"/>
<sequence>MKTPPEVIRQRLRDEFRFYAAKALKIRTKTGEIVNLRLNAAQEILMAAIEKQLRETGMIRIIILKARQQGLSTMVGGYIYFKTSQKRGQKALVVTHEAEATQTLFTMTRRYHENVPDILRPSTSYSSKKELVFDRLDSAYKIATAGSDSVSRGDTIQQAHLSEVAFWPKNKAREIYNGLDQAIPKAPDTSLFIESTADGVSGLFYELWQGAVAGTNGLLPVFIPWFIMGEYREEPPEGFSRTPAEDDEAARVLKVSGFKLDDAQLFWRRRKVAAVGIDLFNQEYPACAEDAFITSGRPVFEPEVIRDMQDDAPEEPHGRMMVEGDTLIPHSRGPLTCYLPFDEGETYYVGADPGGATGVFSQDYSVAQVLDSQHRQVAVYRDRVHPDHFAEVLNAIGRFFNEARIIVENNNHGLLTCTRLGKDLAYPNFYTEMVVDKITDRETVKLGFTTSVKTKPLVINKLRATIRDRDITLYDRDTLRELQTFITTENGSMEAERGEHDDTVMALALANHIWEGYKPPLVVDDHYYYEAL</sequence>
<gene>
    <name evidence="1" type="ORF">FHS74_003593</name>
</gene>
<keyword evidence="2" id="KW-1185">Reference proteome</keyword>
<evidence type="ECO:0000313" key="1">
    <source>
        <dbReference type="EMBL" id="MBB6253024.1"/>
    </source>
</evidence>
<dbReference type="InterPro" id="IPR027417">
    <property type="entry name" value="P-loop_NTPase"/>
</dbReference>
<comment type="caution">
    <text evidence="1">The sequence shown here is derived from an EMBL/GenBank/DDBJ whole genome shotgun (WGS) entry which is preliminary data.</text>
</comment>
<organism evidence="1 2">
    <name type="scientific">Nitrospirillum iridis</name>
    <dbReference type="NCBI Taxonomy" id="765888"/>
    <lineage>
        <taxon>Bacteria</taxon>
        <taxon>Pseudomonadati</taxon>
        <taxon>Pseudomonadota</taxon>
        <taxon>Alphaproteobacteria</taxon>
        <taxon>Rhodospirillales</taxon>
        <taxon>Azospirillaceae</taxon>
        <taxon>Nitrospirillum</taxon>
    </lineage>
</organism>
<dbReference type="Proteomes" id="UP000539175">
    <property type="component" value="Unassembled WGS sequence"/>
</dbReference>
<dbReference type="AlphaFoldDB" id="A0A7X0AZJ7"/>
<evidence type="ECO:0000313" key="2">
    <source>
        <dbReference type="Proteomes" id="UP000539175"/>
    </source>
</evidence>
<dbReference type="EMBL" id="JACIIZ010000010">
    <property type="protein sequence ID" value="MBB6253024.1"/>
    <property type="molecule type" value="Genomic_DNA"/>
</dbReference>
<reference evidence="1 2" key="1">
    <citation type="submission" date="2020-08" db="EMBL/GenBank/DDBJ databases">
        <title>Genomic Encyclopedia of Type Strains, Phase IV (KMG-IV): sequencing the most valuable type-strain genomes for metagenomic binning, comparative biology and taxonomic classification.</title>
        <authorList>
            <person name="Goeker M."/>
        </authorList>
    </citation>
    <scope>NUCLEOTIDE SEQUENCE [LARGE SCALE GENOMIC DNA]</scope>
    <source>
        <strain evidence="1 2">DSM 22198</strain>
    </source>
</reference>
<dbReference type="Gene3D" id="3.30.420.240">
    <property type="match status" value="1"/>
</dbReference>
<dbReference type="Gene3D" id="3.40.50.300">
    <property type="entry name" value="P-loop containing nucleotide triphosphate hydrolases"/>
    <property type="match status" value="1"/>
</dbReference>
<name>A0A7X0AZJ7_9PROT</name>